<dbReference type="RefSeq" id="XP_033152690.1">
    <property type="nucleotide sequence ID" value="XM_033296799.1"/>
</dbReference>
<comment type="subcellular location">
    <subcellularLocation>
        <location evidence="1 6">Cell membrane</location>
        <topology evidence="1 6">Multi-pass membrane protein</topology>
    </subcellularLocation>
</comment>
<accession>A0A6P8JB76</accession>
<keyword evidence="6" id="KW-0675">Receptor</keyword>
<evidence type="ECO:0000256" key="4">
    <source>
        <dbReference type="ARBA" id="ARBA00022989"/>
    </source>
</evidence>
<reference evidence="8" key="1">
    <citation type="submission" date="2025-08" db="UniProtKB">
        <authorList>
            <consortium name="RefSeq"/>
        </authorList>
    </citation>
    <scope>IDENTIFICATION</scope>
    <source>
        <strain evidence="8">Mau12</strain>
        <tissue evidence="8">Whole Body</tissue>
    </source>
</reference>
<dbReference type="GO" id="GO:0007165">
    <property type="term" value="P:signal transduction"/>
    <property type="evidence" value="ECO:0007669"/>
    <property type="project" value="UniProtKB-KW"/>
</dbReference>
<organism evidence="7 8">
    <name type="scientific">Drosophila mauritiana</name>
    <name type="common">Fruit fly</name>
    <dbReference type="NCBI Taxonomy" id="7226"/>
    <lineage>
        <taxon>Eukaryota</taxon>
        <taxon>Metazoa</taxon>
        <taxon>Ecdysozoa</taxon>
        <taxon>Arthropoda</taxon>
        <taxon>Hexapoda</taxon>
        <taxon>Insecta</taxon>
        <taxon>Pterygota</taxon>
        <taxon>Neoptera</taxon>
        <taxon>Endopterygota</taxon>
        <taxon>Diptera</taxon>
        <taxon>Brachycera</taxon>
        <taxon>Muscomorpha</taxon>
        <taxon>Ephydroidea</taxon>
        <taxon>Drosophilidae</taxon>
        <taxon>Drosophila</taxon>
        <taxon>Sophophora</taxon>
    </lineage>
</organism>
<protein>
    <recommendedName>
        <fullName evidence="6">Gustatory receptor</fullName>
    </recommendedName>
</protein>
<keyword evidence="7" id="KW-1185">Reference proteome</keyword>
<comment type="function">
    <text evidence="6">Gustatory receptor which mediates acceptance or avoidance behavior, depending on its substrates.</text>
</comment>
<evidence type="ECO:0000313" key="7">
    <source>
        <dbReference type="Proteomes" id="UP000515162"/>
    </source>
</evidence>
<sequence>MGVTSSQLCSLLTKFTALNGLNTYYFDPKTNAFRGSWKLKIYCAIHHALCVLALAHMSYSTLSNMRVSVTVLTIGGTMACCVKSCWEKAQGIRKLARGLVNMEQKYFAGRPNGLLLKFRYYMKITFCSITLLRIHLIQPIYMRRLLPSQFYLNMGAYWLLYNMLLAAALGFYFLLWEMCRIQKLINDQMTLILARSGQRNRLAKMQHCLRLYSKLLLLCDQFNSQLGHVAIWVLACKSWFQITYGYEIYQMVAAPKSIDLSTSMRVFVIFSYILDAMNLFVGTDISELFSTFRADSRRILRETSRLDRLLSMFALKLALHPQRVVLLNVFTFDRKLTLTLLAKSTLYTICWLQSDYNKLKA</sequence>
<comment type="similarity">
    <text evidence="6">Belongs to the insect chemoreceptor superfamily. Gustatory receptor (GR) family.</text>
</comment>
<dbReference type="CTD" id="36094"/>
<name>A0A6P8JB76_DROMA</name>
<evidence type="ECO:0000256" key="6">
    <source>
        <dbReference type="RuleBase" id="RU363108"/>
    </source>
</evidence>
<keyword evidence="3 6" id="KW-0812">Transmembrane</keyword>
<dbReference type="InterPro" id="IPR013604">
    <property type="entry name" value="7TM_chemorcpt"/>
</dbReference>
<dbReference type="Pfam" id="PF08395">
    <property type="entry name" value="7tm_7"/>
    <property type="match status" value="1"/>
</dbReference>
<comment type="caution">
    <text evidence="6">Lacks conserved residue(s) required for the propagation of feature annotation.</text>
</comment>
<keyword evidence="4 6" id="KW-1133">Transmembrane helix</keyword>
<evidence type="ECO:0000313" key="8">
    <source>
        <dbReference type="RefSeq" id="XP_033152690.1"/>
    </source>
</evidence>
<dbReference type="GeneID" id="117136102"/>
<gene>
    <name evidence="8" type="primary">LOC117136102</name>
</gene>
<proteinExistence type="inferred from homology"/>
<evidence type="ECO:0000256" key="2">
    <source>
        <dbReference type="ARBA" id="ARBA00022475"/>
    </source>
</evidence>
<dbReference type="GO" id="GO:0050909">
    <property type="term" value="P:sensory perception of taste"/>
    <property type="evidence" value="ECO:0007669"/>
    <property type="project" value="InterPro"/>
</dbReference>
<evidence type="ECO:0000256" key="1">
    <source>
        <dbReference type="ARBA" id="ARBA00004651"/>
    </source>
</evidence>
<feature type="transmembrane region" description="Helical" evidence="6">
    <location>
        <begin position="120"/>
        <end position="136"/>
    </location>
</feature>
<keyword evidence="2 6" id="KW-1003">Cell membrane</keyword>
<keyword evidence="5 6" id="KW-0472">Membrane</keyword>
<dbReference type="GO" id="GO:0005886">
    <property type="term" value="C:plasma membrane"/>
    <property type="evidence" value="ECO:0007669"/>
    <property type="project" value="UniProtKB-SubCell"/>
</dbReference>
<keyword evidence="6" id="KW-0807">Transducer</keyword>
<evidence type="ECO:0000256" key="3">
    <source>
        <dbReference type="ARBA" id="ARBA00022692"/>
    </source>
</evidence>
<feature type="transmembrane region" description="Helical" evidence="6">
    <location>
        <begin position="156"/>
        <end position="175"/>
    </location>
</feature>
<dbReference type="AlphaFoldDB" id="A0A6P8JB76"/>
<dbReference type="Proteomes" id="UP000515162">
    <property type="component" value="Chromosome 2R"/>
</dbReference>
<evidence type="ECO:0000256" key="5">
    <source>
        <dbReference type="ARBA" id="ARBA00023136"/>
    </source>
</evidence>